<dbReference type="EMBL" id="AWXR01000031">
    <property type="protein sequence ID" value="ERM82168.1"/>
    <property type="molecule type" value="Genomic_DNA"/>
</dbReference>
<evidence type="ECO:0000313" key="2">
    <source>
        <dbReference type="Proteomes" id="UP000016843"/>
    </source>
</evidence>
<dbReference type="AlphaFoldDB" id="U5BWA6"/>
<protein>
    <submittedName>
        <fullName evidence="1">Uncharacterized protein</fullName>
    </submittedName>
</protein>
<reference evidence="1 2" key="1">
    <citation type="journal article" date="2013" name="Genome Announc.">
        <title>Draft Genome Sequence of the Psychrophilic and Alkaliphilic Rhodonellum psychrophilum Strain GCM71T.</title>
        <authorList>
            <person name="Hauptmann A.L."/>
            <person name="Glaring M.A."/>
            <person name="Hallin P.F."/>
            <person name="Prieme A."/>
            <person name="Stougaard P."/>
        </authorList>
    </citation>
    <scope>NUCLEOTIDE SEQUENCE [LARGE SCALE GENOMIC DNA]</scope>
    <source>
        <strain evidence="1 2">GCM71</strain>
    </source>
</reference>
<keyword evidence="2" id="KW-1185">Reference proteome</keyword>
<proteinExistence type="predicted"/>
<gene>
    <name evidence="1" type="ORF">P872_07110</name>
</gene>
<organism evidence="1 2">
    <name type="scientific">Rhodonellum psychrophilum GCM71 = DSM 17998</name>
    <dbReference type="NCBI Taxonomy" id="1123057"/>
    <lineage>
        <taxon>Bacteria</taxon>
        <taxon>Pseudomonadati</taxon>
        <taxon>Bacteroidota</taxon>
        <taxon>Cytophagia</taxon>
        <taxon>Cytophagales</taxon>
        <taxon>Cytophagaceae</taxon>
        <taxon>Rhodonellum</taxon>
    </lineage>
</organism>
<sequence length="73" mass="8433">MVKEPKEIMNWMTTTLVKLIRRKCVKSSIARRNLGADSYPIENLTPRQPFELEICTGFGIGIETTRKSDYLDK</sequence>
<comment type="caution">
    <text evidence="1">The sequence shown here is derived from an EMBL/GenBank/DDBJ whole genome shotgun (WGS) entry which is preliminary data.</text>
</comment>
<evidence type="ECO:0000313" key="1">
    <source>
        <dbReference type="EMBL" id="ERM82168.1"/>
    </source>
</evidence>
<name>U5BWA6_9BACT</name>
<dbReference type="Proteomes" id="UP000016843">
    <property type="component" value="Unassembled WGS sequence"/>
</dbReference>
<accession>U5BWA6</accession>